<evidence type="ECO:0000313" key="1">
    <source>
        <dbReference type="EMBL" id="KAK6293893.1"/>
    </source>
</evidence>
<keyword evidence="2" id="KW-1185">Reference proteome</keyword>
<evidence type="ECO:0000313" key="2">
    <source>
        <dbReference type="Proteomes" id="UP001356427"/>
    </source>
</evidence>
<dbReference type="EMBL" id="JAGTTL010000036">
    <property type="protein sequence ID" value="KAK6293893.1"/>
    <property type="molecule type" value="Genomic_DNA"/>
</dbReference>
<organism evidence="1 2">
    <name type="scientific">Coregonus suidteri</name>
    <dbReference type="NCBI Taxonomy" id="861788"/>
    <lineage>
        <taxon>Eukaryota</taxon>
        <taxon>Metazoa</taxon>
        <taxon>Chordata</taxon>
        <taxon>Craniata</taxon>
        <taxon>Vertebrata</taxon>
        <taxon>Euteleostomi</taxon>
        <taxon>Actinopterygii</taxon>
        <taxon>Neopterygii</taxon>
        <taxon>Teleostei</taxon>
        <taxon>Protacanthopterygii</taxon>
        <taxon>Salmoniformes</taxon>
        <taxon>Salmonidae</taxon>
        <taxon>Coregoninae</taxon>
        <taxon>Coregonus</taxon>
    </lineage>
</organism>
<dbReference type="AlphaFoldDB" id="A0AAN8KMV3"/>
<reference evidence="1 2" key="1">
    <citation type="submission" date="2021-04" db="EMBL/GenBank/DDBJ databases">
        <authorList>
            <person name="De Guttry C."/>
            <person name="Zahm M."/>
            <person name="Klopp C."/>
            <person name="Cabau C."/>
            <person name="Louis A."/>
            <person name="Berthelot C."/>
            <person name="Parey E."/>
            <person name="Roest Crollius H."/>
            <person name="Montfort J."/>
            <person name="Robinson-Rechavi M."/>
            <person name="Bucao C."/>
            <person name="Bouchez O."/>
            <person name="Gislard M."/>
            <person name="Lluch J."/>
            <person name="Milhes M."/>
            <person name="Lampietro C."/>
            <person name="Lopez Roques C."/>
            <person name="Donnadieu C."/>
            <person name="Braasch I."/>
            <person name="Desvignes T."/>
            <person name="Postlethwait J."/>
            <person name="Bobe J."/>
            <person name="Wedekind C."/>
            <person name="Guiguen Y."/>
        </authorList>
    </citation>
    <scope>NUCLEOTIDE SEQUENCE [LARGE SCALE GENOMIC DNA]</scope>
    <source>
        <strain evidence="1">Cs_M1</strain>
        <tissue evidence="1">Blood</tissue>
    </source>
</reference>
<proteinExistence type="predicted"/>
<name>A0AAN8KMV3_9TELE</name>
<accession>A0AAN8KMV3</accession>
<dbReference type="Proteomes" id="UP001356427">
    <property type="component" value="Unassembled WGS sequence"/>
</dbReference>
<sequence>MRKSLSNNCNFYGGISATGYFEARAPFLRRMGCLGQLPISPVTTALVPSYSILTLLGLFNDRSMCCMNATSTARVSSCPDFPPERRDSFK</sequence>
<comment type="caution">
    <text evidence="1">The sequence shown here is derived from an EMBL/GenBank/DDBJ whole genome shotgun (WGS) entry which is preliminary data.</text>
</comment>
<protein>
    <submittedName>
        <fullName evidence="1">Uncharacterized protein</fullName>
    </submittedName>
</protein>
<gene>
    <name evidence="1" type="ORF">J4Q44_G00362190</name>
</gene>